<organism evidence="3 4">
    <name type="scientific">Nonomuraea africana</name>
    <dbReference type="NCBI Taxonomy" id="46171"/>
    <lineage>
        <taxon>Bacteria</taxon>
        <taxon>Bacillati</taxon>
        <taxon>Actinomycetota</taxon>
        <taxon>Actinomycetes</taxon>
        <taxon>Streptosporangiales</taxon>
        <taxon>Streptosporangiaceae</taxon>
        <taxon>Nonomuraea</taxon>
    </lineage>
</organism>
<protein>
    <submittedName>
        <fullName evidence="3">Fatty-acyl-CoA synthase</fullName>
        <ecNumber evidence="3">6.2.1.-</ecNumber>
    </submittedName>
</protein>
<dbReference type="Pfam" id="PF13193">
    <property type="entry name" value="AMP-binding_C"/>
    <property type="match status" value="1"/>
</dbReference>
<evidence type="ECO:0000313" key="4">
    <source>
        <dbReference type="Proteomes" id="UP000661607"/>
    </source>
</evidence>
<name>A0ABR9KJE6_9ACTN</name>
<gene>
    <name evidence="3" type="ORF">H4W81_004927</name>
</gene>
<reference evidence="3 4" key="1">
    <citation type="submission" date="2020-10" db="EMBL/GenBank/DDBJ databases">
        <title>Sequencing the genomes of 1000 actinobacteria strains.</title>
        <authorList>
            <person name="Klenk H.-P."/>
        </authorList>
    </citation>
    <scope>NUCLEOTIDE SEQUENCE [LARGE SCALE GENOMIC DNA]</scope>
    <source>
        <strain evidence="3 4">DSM 43748</strain>
    </source>
</reference>
<dbReference type="InterPro" id="IPR042099">
    <property type="entry name" value="ANL_N_sf"/>
</dbReference>
<feature type="domain" description="AMP-binding enzyme C-terminal" evidence="2">
    <location>
        <begin position="419"/>
        <end position="490"/>
    </location>
</feature>
<dbReference type="Gene3D" id="3.30.300.30">
    <property type="match status" value="1"/>
</dbReference>
<dbReference type="RefSeq" id="WP_192776933.1">
    <property type="nucleotide sequence ID" value="NZ_BAAASY010000034.1"/>
</dbReference>
<dbReference type="EMBL" id="JADBEF010000001">
    <property type="protein sequence ID" value="MBE1562148.1"/>
    <property type="molecule type" value="Genomic_DNA"/>
</dbReference>
<dbReference type="InterPro" id="IPR045851">
    <property type="entry name" value="AMP-bd_C_sf"/>
</dbReference>
<accession>A0ABR9KJE6</accession>
<dbReference type="PANTHER" id="PTHR43767">
    <property type="entry name" value="LONG-CHAIN-FATTY-ACID--COA LIGASE"/>
    <property type="match status" value="1"/>
</dbReference>
<keyword evidence="3" id="KW-0436">Ligase</keyword>
<dbReference type="SUPFAM" id="SSF56801">
    <property type="entry name" value="Acetyl-CoA synthetase-like"/>
    <property type="match status" value="1"/>
</dbReference>
<dbReference type="PANTHER" id="PTHR43767:SF1">
    <property type="entry name" value="NONRIBOSOMAL PEPTIDE SYNTHASE PES1 (EUROFUNG)-RELATED"/>
    <property type="match status" value="1"/>
</dbReference>
<dbReference type="Pfam" id="PF00501">
    <property type="entry name" value="AMP-binding"/>
    <property type="match status" value="1"/>
</dbReference>
<dbReference type="EC" id="6.2.1.-" evidence="3"/>
<dbReference type="InterPro" id="IPR000873">
    <property type="entry name" value="AMP-dep_synth/lig_dom"/>
</dbReference>
<sequence length="501" mass="54403">MINLADVFERATDAVPDRLALVAGEVRLTYRELDEHANRVAHWLQVQGVRPGEHVGILSWNRAEWLESMIGCFKARVAPVNVNYRYVERELTHLLGDADCVALLGEADLLARAPFDGPVLAFREPYERALAGVPGGRDFGPRSGDDPYILYTGGTTGLPKGVLWRSEDIYLAAMSVYSGPIEDVSELRFGPEGLRFQVHAPLMHGNGQWSTWICLSAGGTVVLWTGRHFDPAAVLELAEHERSQVLSFAGDGMARPVADELGRRPYRRGLLSSAYKLEVFSVGSGGAPLSATTRERIRAALPDAMIVDNYGGSETGAVGAAAEEERPRFALGPGFAVLGPDHLPVRPGEQGVLARAGNIPLRYYKDPVKSASTFVTGPDGTRWALQGDHAILQEDGTALMLGRGSMVINTGGEKVFPEEVEIAVRSHPGVYDALVVGTPDPRFGQRVTAVVAGEVTLEELAEHCRGRLAGYKIPRALRIVPEIRRTPVGKLDYAWARTLFA</sequence>
<evidence type="ECO:0000259" key="1">
    <source>
        <dbReference type="Pfam" id="PF00501"/>
    </source>
</evidence>
<evidence type="ECO:0000313" key="3">
    <source>
        <dbReference type="EMBL" id="MBE1562148.1"/>
    </source>
</evidence>
<dbReference type="InterPro" id="IPR050237">
    <property type="entry name" value="ATP-dep_AMP-bd_enzyme"/>
</dbReference>
<dbReference type="Proteomes" id="UP000661607">
    <property type="component" value="Unassembled WGS sequence"/>
</dbReference>
<dbReference type="InterPro" id="IPR020845">
    <property type="entry name" value="AMP-binding_CS"/>
</dbReference>
<dbReference type="InterPro" id="IPR025110">
    <property type="entry name" value="AMP-bd_C"/>
</dbReference>
<proteinExistence type="predicted"/>
<comment type="caution">
    <text evidence="3">The sequence shown here is derived from an EMBL/GenBank/DDBJ whole genome shotgun (WGS) entry which is preliminary data.</text>
</comment>
<dbReference type="GO" id="GO:0016874">
    <property type="term" value="F:ligase activity"/>
    <property type="evidence" value="ECO:0007669"/>
    <property type="project" value="UniProtKB-KW"/>
</dbReference>
<dbReference type="PROSITE" id="PS00455">
    <property type="entry name" value="AMP_BINDING"/>
    <property type="match status" value="1"/>
</dbReference>
<keyword evidence="4" id="KW-1185">Reference proteome</keyword>
<dbReference type="Gene3D" id="3.40.50.12780">
    <property type="entry name" value="N-terminal domain of ligase-like"/>
    <property type="match status" value="1"/>
</dbReference>
<evidence type="ECO:0000259" key="2">
    <source>
        <dbReference type="Pfam" id="PF13193"/>
    </source>
</evidence>
<feature type="domain" description="AMP-dependent synthetase/ligase" evidence="1">
    <location>
        <begin position="8"/>
        <end position="357"/>
    </location>
</feature>